<evidence type="ECO:0000313" key="1">
    <source>
        <dbReference type="EMBL" id="BBB01037.1"/>
    </source>
</evidence>
<reference evidence="1 2" key="1">
    <citation type="journal article" date="2010" name="J. Bacteriol.">
        <title>Biochemical characterization of a novel indole prenyltransferase from Streptomyces sp. SN-593.</title>
        <authorList>
            <person name="Takahashi S."/>
            <person name="Takagi H."/>
            <person name="Toyoda A."/>
            <person name="Uramoto M."/>
            <person name="Nogawa T."/>
            <person name="Ueki M."/>
            <person name="Sakaki Y."/>
            <person name="Osada H."/>
        </authorList>
    </citation>
    <scope>NUCLEOTIDE SEQUENCE [LARGE SCALE GENOMIC DNA]</scope>
    <source>
        <strain evidence="1 2">SN-593</strain>
    </source>
</reference>
<reference evidence="1 2" key="2">
    <citation type="journal article" date="2011" name="J. Antibiot.">
        <title>Furaquinocins I and J: novel polyketide isoprenoid hybrid compounds from Streptomyces reveromyceticus SN-593.</title>
        <authorList>
            <person name="Panthee S."/>
            <person name="Takahashi S."/>
            <person name="Takagi H."/>
            <person name="Nogawa T."/>
            <person name="Oowada E."/>
            <person name="Uramoto M."/>
            <person name="Osada H."/>
        </authorList>
    </citation>
    <scope>NUCLEOTIDE SEQUENCE [LARGE SCALE GENOMIC DNA]</scope>
    <source>
        <strain evidence="1 2">SN-593</strain>
    </source>
</reference>
<accession>A0A7U3UYA5</accession>
<proteinExistence type="predicted"/>
<dbReference type="AlphaFoldDB" id="A0A7U3UYA5"/>
<dbReference type="RefSeq" id="WP_202236987.1">
    <property type="nucleotide sequence ID" value="NZ_AP018365.1"/>
</dbReference>
<organism evidence="1 2">
    <name type="scientific">Actinacidiphila reveromycinica</name>
    <dbReference type="NCBI Taxonomy" id="659352"/>
    <lineage>
        <taxon>Bacteria</taxon>
        <taxon>Bacillati</taxon>
        <taxon>Actinomycetota</taxon>
        <taxon>Actinomycetes</taxon>
        <taxon>Kitasatosporales</taxon>
        <taxon>Streptomycetaceae</taxon>
        <taxon>Actinacidiphila</taxon>
    </lineage>
</organism>
<keyword evidence="2" id="KW-1185">Reference proteome</keyword>
<sequence length="228" mass="25373">MTTPDQPIDAVPTTYGGTTFRSRLEADWAQTLDANGITWQYEPEMIALPSGANYLPDFWLPELGTWIEVKGPGIPRTEKAVELGKTRACHCDGDCTCRWPGGELVIIGRPSLPWDGNARGHRPSAGYANWESAFGPSAYHVTCPRCTRDQWITLRRPWTCRNCQRGLEKQQIHLPHERSLRFVEGSGGIGSAFSNPALDAPLTDEEIAAVDPYQDPYSHGLHDPWSDQ</sequence>
<protein>
    <submittedName>
        <fullName evidence="1">Uncharacterized protein</fullName>
    </submittedName>
</protein>
<dbReference type="Gene3D" id="3.40.91.30">
    <property type="match status" value="1"/>
</dbReference>
<reference evidence="1 2" key="3">
    <citation type="journal article" date="2011" name="Nat. Chem. Biol.">
        <title>Reveromycin A biosynthesis uses RevG and RevJ for stereospecific spiroacetal formation.</title>
        <authorList>
            <person name="Takahashi S."/>
            <person name="Toyoda A."/>
            <person name="Sekiyama Y."/>
            <person name="Takagi H."/>
            <person name="Nogawa T."/>
            <person name="Uramoto M."/>
            <person name="Suzuki R."/>
            <person name="Koshino H."/>
            <person name="Kumano T."/>
            <person name="Panthee S."/>
            <person name="Dairi T."/>
            <person name="Ishikawa J."/>
            <person name="Ikeda H."/>
            <person name="Sakaki Y."/>
            <person name="Osada H."/>
        </authorList>
    </citation>
    <scope>NUCLEOTIDE SEQUENCE [LARGE SCALE GENOMIC DNA]</scope>
    <source>
        <strain evidence="1 2">SN-593</strain>
    </source>
</reference>
<dbReference type="KEGG" id="arev:RVR_8269"/>
<reference evidence="1 2" key="4">
    <citation type="journal article" date="2020" name="Sci. Rep.">
        <title>beta-carboline chemical signals induce reveromycin production through a LuxR family regulator in Streptomyces sp. SN-593.</title>
        <authorList>
            <person name="Panthee S."/>
            <person name="Kito N."/>
            <person name="Hayashi T."/>
            <person name="Shimizu T."/>
            <person name="Ishikawa J."/>
            <person name="Hamamoto H."/>
            <person name="Osada H."/>
            <person name="Takahashi S."/>
        </authorList>
    </citation>
    <scope>NUCLEOTIDE SEQUENCE [LARGE SCALE GENOMIC DNA]</scope>
    <source>
        <strain evidence="1 2">SN-593</strain>
    </source>
</reference>
<dbReference type="EMBL" id="AP018365">
    <property type="protein sequence ID" value="BBB01037.1"/>
    <property type="molecule type" value="Genomic_DNA"/>
</dbReference>
<dbReference type="Proteomes" id="UP000595703">
    <property type="component" value="Chromosome"/>
</dbReference>
<evidence type="ECO:0000313" key="2">
    <source>
        <dbReference type="Proteomes" id="UP000595703"/>
    </source>
</evidence>
<name>A0A7U3UYA5_9ACTN</name>
<gene>
    <name evidence="1" type="ORF">RVR_8269</name>
</gene>